<comment type="subcellular location">
    <subcellularLocation>
        <location evidence="1">Endoplasmic reticulum membrane</location>
        <topology evidence="1">Multi-pass membrane protein</topology>
    </subcellularLocation>
</comment>
<keyword evidence="5 8" id="KW-1133">Transmembrane helix</keyword>
<organism evidence="9 10">
    <name type="scientific">Fasciola hepatica</name>
    <name type="common">Liver fluke</name>
    <dbReference type="NCBI Taxonomy" id="6192"/>
    <lineage>
        <taxon>Eukaryota</taxon>
        <taxon>Metazoa</taxon>
        <taxon>Spiralia</taxon>
        <taxon>Lophotrochozoa</taxon>
        <taxon>Platyhelminthes</taxon>
        <taxon>Trematoda</taxon>
        <taxon>Digenea</taxon>
        <taxon>Plagiorchiida</taxon>
        <taxon>Echinostomata</taxon>
        <taxon>Echinostomatoidea</taxon>
        <taxon>Fasciolidae</taxon>
        <taxon>Fasciola</taxon>
    </lineage>
</organism>
<evidence type="ECO:0000256" key="8">
    <source>
        <dbReference type="SAM" id="Phobius"/>
    </source>
</evidence>
<dbReference type="CDD" id="cd23995">
    <property type="entry name" value="Seipin_BSCL2_like"/>
    <property type="match status" value="1"/>
</dbReference>
<gene>
    <name evidence="9" type="ORF">D915_009436</name>
</gene>
<evidence type="ECO:0000256" key="4">
    <source>
        <dbReference type="ARBA" id="ARBA00022824"/>
    </source>
</evidence>
<comment type="caution">
    <text evidence="9">The sequence shown here is derived from an EMBL/GenBank/DDBJ whole genome shotgun (WGS) entry which is preliminary data.</text>
</comment>
<feature type="transmembrane region" description="Helical" evidence="8">
    <location>
        <begin position="208"/>
        <end position="235"/>
    </location>
</feature>
<keyword evidence="3 8" id="KW-0812">Transmembrane</keyword>
<dbReference type="Proteomes" id="UP000230066">
    <property type="component" value="Unassembled WGS sequence"/>
</dbReference>
<dbReference type="PANTHER" id="PTHR21212:SF0">
    <property type="entry name" value="SEIPIN"/>
    <property type="match status" value="1"/>
</dbReference>
<keyword evidence="10" id="KW-1185">Reference proteome</keyword>
<reference evidence="9" key="1">
    <citation type="submission" date="2019-03" db="EMBL/GenBank/DDBJ databases">
        <title>Improved annotation for the trematode Fasciola hepatica.</title>
        <authorList>
            <person name="Choi Y.-J."/>
            <person name="Martin J."/>
            <person name="Mitreva M."/>
        </authorList>
    </citation>
    <scope>NUCLEOTIDE SEQUENCE [LARGE SCALE GENOMIC DNA]</scope>
</reference>
<keyword evidence="4" id="KW-0256">Endoplasmic reticulum</keyword>
<dbReference type="GO" id="GO:0140042">
    <property type="term" value="P:lipid droplet formation"/>
    <property type="evidence" value="ECO:0007669"/>
    <property type="project" value="UniProtKB-ARBA"/>
</dbReference>
<evidence type="ECO:0000256" key="5">
    <source>
        <dbReference type="ARBA" id="ARBA00022989"/>
    </source>
</evidence>
<dbReference type="GO" id="GO:0006629">
    <property type="term" value="P:lipid metabolic process"/>
    <property type="evidence" value="ECO:0007669"/>
    <property type="project" value="UniProtKB-KW"/>
</dbReference>
<accession>A0A4E0R2E1</accession>
<keyword evidence="6" id="KW-0443">Lipid metabolism</keyword>
<name>A0A4E0R2E1_FASHE</name>
<dbReference type="Pfam" id="PF06775">
    <property type="entry name" value="Seipin"/>
    <property type="match status" value="1"/>
</dbReference>
<sequence>MRISDAPEWLKKWAVFFSFELLILLGCTGFCALIRLFMIPNIIWEDEVSLTYSNICPLSKEHANNMCDFPSAEVVLADNNALTPGYPYTCIAELHIPDSPRNHAAGVNILNLDLLNANRTLVTHFRKSFTVPYRSTLVRFVDQLLMMPFYLTHMIEEEFHVVVKFASNYKDPGLTRYGRLTLESRNLVWSRVYLRFHAQLSNIRSWMYYWPISTFLTMVSFFFICTHIFLLIMFIRFLRRKRR</sequence>
<dbReference type="GO" id="GO:0005789">
    <property type="term" value="C:endoplasmic reticulum membrane"/>
    <property type="evidence" value="ECO:0007669"/>
    <property type="project" value="UniProtKB-SubCell"/>
</dbReference>
<evidence type="ECO:0000256" key="6">
    <source>
        <dbReference type="ARBA" id="ARBA00023098"/>
    </source>
</evidence>
<evidence type="ECO:0000256" key="7">
    <source>
        <dbReference type="ARBA" id="ARBA00023136"/>
    </source>
</evidence>
<evidence type="ECO:0000313" key="10">
    <source>
        <dbReference type="Proteomes" id="UP000230066"/>
    </source>
</evidence>
<proteinExistence type="predicted"/>
<protein>
    <recommendedName>
        <fullName evidence="2">Seipin</fullName>
    </recommendedName>
</protein>
<keyword evidence="7 8" id="KW-0472">Membrane</keyword>
<dbReference type="AlphaFoldDB" id="A0A4E0R2E1"/>
<feature type="transmembrane region" description="Helical" evidence="8">
    <location>
        <begin position="21"/>
        <end position="44"/>
    </location>
</feature>
<evidence type="ECO:0000313" key="9">
    <source>
        <dbReference type="EMBL" id="THD19611.1"/>
    </source>
</evidence>
<dbReference type="InterPro" id="IPR009617">
    <property type="entry name" value="Seipin"/>
</dbReference>
<dbReference type="PANTHER" id="PTHR21212">
    <property type="entry name" value="BERNARDINELLI-SEIP CONGENITAL LIPODYSTROPHY 2 HOMOLOG BSCL2 PROTEIN"/>
    <property type="match status" value="1"/>
</dbReference>
<evidence type="ECO:0000256" key="2">
    <source>
        <dbReference type="ARBA" id="ARBA00022064"/>
    </source>
</evidence>
<evidence type="ECO:0000256" key="3">
    <source>
        <dbReference type="ARBA" id="ARBA00022692"/>
    </source>
</evidence>
<dbReference type="EMBL" id="JXXN02005993">
    <property type="protein sequence ID" value="THD19611.1"/>
    <property type="molecule type" value="Genomic_DNA"/>
</dbReference>
<evidence type="ECO:0000256" key="1">
    <source>
        <dbReference type="ARBA" id="ARBA00004477"/>
    </source>
</evidence>